<evidence type="ECO:0000256" key="1">
    <source>
        <dbReference type="SAM" id="Phobius"/>
    </source>
</evidence>
<sequence length="111" mass="11852">MDGISANQPAASATAGGSGLSDGSIIAIVGLFLTVVVPLIGFAFHVVRKHFQKPPSFASDPESVPMLSNLPLRVQDQQQHPTTLSTRVDLSLILNLDPAALVGMHFTHRRR</sequence>
<proteinExistence type="predicted"/>
<organism evidence="2 3">
    <name type="scientific">Phyllosticta citriasiana</name>
    <dbReference type="NCBI Taxonomy" id="595635"/>
    <lineage>
        <taxon>Eukaryota</taxon>
        <taxon>Fungi</taxon>
        <taxon>Dikarya</taxon>
        <taxon>Ascomycota</taxon>
        <taxon>Pezizomycotina</taxon>
        <taxon>Dothideomycetes</taxon>
        <taxon>Dothideomycetes incertae sedis</taxon>
        <taxon>Botryosphaeriales</taxon>
        <taxon>Phyllostictaceae</taxon>
        <taxon>Phyllosticta</taxon>
    </lineage>
</organism>
<comment type="caution">
    <text evidence="2">The sequence shown here is derived from an EMBL/GenBank/DDBJ whole genome shotgun (WGS) entry which is preliminary data.</text>
</comment>
<reference evidence="2 3" key="1">
    <citation type="submission" date="2024-04" db="EMBL/GenBank/DDBJ databases">
        <title>Phyllosticta paracitricarpa is synonymous to the EU quarantine fungus P. citricarpa based on phylogenomic analyses.</title>
        <authorList>
            <consortium name="Lawrence Berkeley National Laboratory"/>
            <person name="Van Ingen-Buijs V.A."/>
            <person name="Van Westerhoven A.C."/>
            <person name="Haridas S."/>
            <person name="Skiadas P."/>
            <person name="Martin F."/>
            <person name="Groenewald J.Z."/>
            <person name="Crous P.W."/>
            <person name="Seidl M.F."/>
        </authorList>
    </citation>
    <scope>NUCLEOTIDE SEQUENCE [LARGE SCALE GENOMIC DNA]</scope>
    <source>
        <strain evidence="2 3">CBS 123371</strain>
    </source>
</reference>
<evidence type="ECO:0000313" key="2">
    <source>
        <dbReference type="EMBL" id="KAK7521540.1"/>
    </source>
</evidence>
<accession>A0ABR1KY25</accession>
<dbReference type="Proteomes" id="UP001363622">
    <property type="component" value="Unassembled WGS sequence"/>
</dbReference>
<evidence type="ECO:0000313" key="3">
    <source>
        <dbReference type="Proteomes" id="UP001363622"/>
    </source>
</evidence>
<keyword evidence="3" id="KW-1185">Reference proteome</keyword>
<keyword evidence="1" id="KW-0472">Membrane</keyword>
<dbReference type="EMBL" id="JBBPHU010000002">
    <property type="protein sequence ID" value="KAK7521540.1"/>
    <property type="molecule type" value="Genomic_DNA"/>
</dbReference>
<keyword evidence="1" id="KW-1133">Transmembrane helix</keyword>
<feature type="transmembrane region" description="Helical" evidence="1">
    <location>
        <begin position="25"/>
        <end position="47"/>
    </location>
</feature>
<protein>
    <submittedName>
        <fullName evidence="2">Uncharacterized protein</fullName>
    </submittedName>
</protein>
<name>A0ABR1KY25_9PEZI</name>
<gene>
    <name evidence="2" type="ORF">IWZ03DRAFT_411774</name>
</gene>
<keyword evidence="1" id="KW-0812">Transmembrane</keyword>